<comment type="caution">
    <text evidence="3">The sequence shown here is derived from an EMBL/GenBank/DDBJ whole genome shotgun (WGS) entry which is preliminary data.</text>
</comment>
<dbReference type="PROSITE" id="PS51186">
    <property type="entry name" value="GNAT"/>
    <property type="match status" value="1"/>
</dbReference>
<dbReference type="RefSeq" id="WP_175590359.1">
    <property type="nucleotide sequence ID" value="NZ_JABWGN010000006.1"/>
</dbReference>
<feature type="compositionally biased region" description="Basic and acidic residues" evidence="1">
    <location>
        <begin position="51"/>
        <end position="92"/>
    </location>
</feature>
<dbReference type="Proteomes" id="UP000586042">
    <property type="component" value="Unassembled WGS sequence"/>
</dbReference>
<protein>
    <submittedName>
        <fullName evidence="3">GNAT family N-acetyltransferase</fullName>
    </submittedName>
</protein>
<name>A0A7Y6I8T4_9ACTN</name>
<dbReference type="InterPro" id="IPR000182">
    <property type="entry name" value="GNAT_dom"/>
</dbReference>
<evidence type="ECO:0000256" key="1">
    <source>
        <dbReference type="SAM" id="MobiDB-lite"/>
    </source>
</evidence>
<evidence type="ECO:0000313" key="4">
    <source>
        <dbReference type="Proteomes" id="UP000586042"/>
    </source>
</evidence>
<dbReference type="EMBL" id="JABWGN010000006">
    <property type="protein sequence ID" value="NUW32890.1"/>
    <property type="molecule type" value="Genomic_DNA"/>
</dbReference>
<feature type="region of interest" description="Disordered" evidence="1">
    <location>
        <begin position="1"/>
        <end position="92"/>
    </location>
</feature>
<accession>A0A7Y6I8T4</accession>
<dbReference type="AlphaFoldDB" id="A0A7Y6I8T4"/>
<organism evidence="3 4">
    <name type="scientific">Nonomuraea montanisoli</name>
    <dbReference type="NCBI Taxonomy" id="2741721"/>
    <lineage>
        <taxon>Bacteria</taxon>
        <taxon>Bacillati</taxon>
        <taxon>Actinomycetota</taxon>
        <taxon>Actinomycetes</taxon>
        <taxon>Streptosporangiales</taxon>
        <taxon>Streptosporangiaceae</taxon>
        <taxon>Nonomuraea</taxon>
    </lineage>
</organism>
<evidence type="ECO:0000259" key="2">
    <source>
        <dbReference type="PROSITE" id="PS51186"/>
    </source>
</evidence>
<gene>
    <name evidence="3" type="ORF">HTZ77_15815</name>
</gene>
<feature type="domain" description="N-acetyltransferase" evidence="2">
    <location>
        <begin position="197"/>
        <end position="345"/>
    </location>
</feature>
<reference evidence="3 4" key="1">
    <citation type="submission" date="2020-06" db="EMBL/GenBank/DDBJ databases">
        <title>Nonomuraea sp. SMC257, a novel actinomycete isolated from soil.</title>
        <authorList>
            <person name="Chanama M."/>
        </authorList>
    </citation>
    <scope>NUCLEOTIDE SEQUENCE [LARGE SCALE GENOMIC DNA]</scope>
    <source>
        <strain evidence="3 4">SMC257</strain>
    </source>
</reference>
<proteinExistence type="predicted"/>
<dbReference type="Pfam" id="PF00583">
    <property type="entry name" value="Acetyltransf_1"/>
    <property type="match status" value="1"/>
</dbReference>
<sequence>MTTHPAPGPATGEDPHASPAPGPARPSPLDGGPRDDGLRNGGLRNGGLRDGAPRDGWPRGDGLHDGGLRDDGPKDDGPRDGGPRDDSPRDRDAELDRVLAFTHAFARRKAGRVLEAPGGFAVLNDRYPASHDDNRLVIPAPARPGGAVLPEEVLRAADEVLAGRRHRYVCVDDDTLGAAYAPAFAAAGYDHETNLVMVFRGVPPADAPPAEELTLEELVPVLRHDWREALPNVPDDSVEQLALRVAERRRGADVVRFRGVRAGDGEIAARAELYVQDGVAQIESVHTGTRHRGRGHARALLRALLAEAAGCEPIFLIAAEEDWPKDFYTRLGFRTAGRTHAFLRL</sequence>
<keyword evidence="3" id="KW-0808">Transferase</keyword>
<keyword evidence="4" id="KW-1185">Reference proteome</keyword>
<dbReference type="GO" id="GO:0016747">
    <property type="term" value="F:acyltransferase activity, transferring groups other than amino-acyl groups"/>
    <property type="evidence" value="ECO:0007669"/>
    <property type="project" value="InterPro"/>
</dbReference>
<dbReference type="Gene3D" id="3.40.630.30">
    <property type="match status" value="1"/>
</dbReference>
<dbReference type="SUPFAM" id="SSF55729">
    <property type="entry name" value="Acyl-CoA N-acyltransferases (Nat)"/>
    <property type="match status" value="1"/>
</dbReference>
<dbReference type="InterPro" id="IPR016181">
    <property type="entry name" value="Acyl_CoA_acyltransferase"/>
</dbReference>
<feature type="compositionally biased region" description="Gly residues" evidence="1">
    <location>
        <begin position="39"/>
        <end position="49"/>
    </location>
</feature>
<evidence type="ECO:0000313" key="3">
    <source>
        <dbReference type="EMBL" id="NUW32890.1"/>
    </source>
</evidence>